<gene>
    <name evidence="2" type="ORF">DW68_002595</name>
</gene>
<dbReference type="EMBL" id="CP013124">
    <property type="protein sequence ID" value="ALN17551.1"/>
    <property type="molecule type" value="Genomic_DNA"/>
</dbReference>
<reference evidence="2 3" key="1">
    <citation type="submission" date="2015-11" db="EMBL/GenBank/DDBJ databases">
        <authorList>
            <person name="Chong T.M."/>
            <person name="Chan K.G."/>
            <person name="Dessaux Y."/>
        </authorList>
    </citation>
    <scope>NUCLEOTIDE SEQUENCE [LARGE SCALE GENOMIC DNA]</scope>
    <source>
        <strain evidence="2 3">S5.2</strain>
    </source>
</reference>
<evidence type="ECO:0000313" key="2">
    <source>
        <dbReference type="EMBL" id="ALN17551.1"/>
    </source>
</evidence>
<accession>A0ABM5VS54</accession>
<evidence type="ECO:0000256" key="1">
    <source>
        <dbReference type="SAM" id="Phobius"/>
    </source>
</evidence>
<keyword evidence="1" id="KW-0812">Transmembrane</keyword>
<feature type="transmembrane region" description="Helical" evidence="1">
    <location>
        <begin position="12"/>
        <end position="31"/>
    </location>
</feature>
<proteinExistence type="predicted"/>
<name>A0ABM5VS54_ECTME</name>
<evidence type="ECO:0000313" key="3">
    <source>
        <dbReference type="Proteomes" id="UP000028530"/>
    </source>
</evidence>
<feature type="transmembrane region" description="Helical" evidence="1">
    <location>
        <begin position="43"/>
        <end position="65"/>
    </location>
</feature>
<keyword evidence="1" id="KW-0472">Membrane</keyword>
<keyword evidence="1" id="KW-1133">Transmembrane helix</keyword>
<keyword evidence="3" id="KW-1185">Reference proteome</keyword>
<sequence>MAPQKIANEYLSAIGTGIRFIITLVISAFIAETITRSLETDNFFAYALILFCVVIAIYAAIDFCLKKRKSREAKPTQRGGYD</sequence>
<protein>
    <submittedName>
        <fullName evidence="2">Uncharacterized protein</fullName>
    </submittedName>
</protein>
<organism evidence="2 3">
    <name type="scientific">Ectopseudomonas mendocina S5.2</name>
    <dbReference type="NCBI Taxonomy" id="1225174"/>
    <lineage>
        <taxon>Bacteria</taxon>
        <taxon>Pseudomonadati</taxon>
        <taxon>Pseudomonadota</taxon>
        <taxon>Gammaproteobacteria</taxon>
        <taxon>Pseudomonadales</taxon>
        <taxon>Pseudomonadaceae</taxon>
        <taxon>Ectopseudomonas</taxon>
    </lineage>
</organism>
<dbReference type="Proteomes" id="UP000028530">
    <property type="component" value="Chromosome"/>
</dbReference>